<evidence type="ECO:0000256" key="5">
    <source>
        <dbReference type="ARBA" id="ARBA00023143"/>
    </source>
</evidence>
<comment type="caution">
    <text evidence="9">The sequence shown here is derived from an EMBL/GenBank/DDBJ whole genome shotgun (WGS) entry which is preliminary data.</text>
</comment>
<dbReference type="RefSeq" id="WP_006954859.1">
    <property type="nucleotide sequence ID" value="NZ_CH672404.1"/>
</dbReference>
<name>A0ABM9WLJ7_9GAMM</name>
<feature type="coiled-coil region" evidence="6">
    <location>
        <begin position="52"/>
        <end position="79"/>
    </location>
</feature>
<keyword evidence="9" id="KW-0966">Cell projection</keyword>
<keyword evidence="4" id="KW-0964">Secreted</keyword>
<dbReference type="InterPro" id="IPR013384">
    <property type="entry name" value="Flagell_FlgL"/>
</dbReference>
<keyword evidence="6" id="KW-0175">Coiled coil</keyword>
<dbReference type="InterPro" id="IPR001029">
    <property type="entry name" value="Flagellin_N"/>
</dbReference>
<evidence type="ECO:0000313" key="9">
    <source>
        <dbReference type="EMBL" id="EAQ31835.1"/>
    </source>
</evidence>
<keyword evidence="10" id="KW-1185">Reference proteome</keyword>
<dbReference type="InterPro" id="IPR046358">
    <property type="entry name" value="Flagellin_C"/>
</dbReference>
<comment type="similarity">
    <text evidence="3">Belongs to the bacterial flagellin family.</text>
</comment>
<dbReference type="EMBL" id="AAMX01000011">
    <property type="protein sequence ID" value="EAQ31835.1"/>
    <property type="molecule type" value="Genomic_DNA"/>
</dbReference>
<dbReference type="InterPro" id="IPR001492">
    <property type="entry name" value="Flagellin"/>
</dbReference>
<organism evidence="9 10">
    <name type="scientific">Idiomarina baltica OS145</name>
    <dbReference type="NCBI Taxonomy" id="314276"/>
    <lineage>
        <taxon>Bacteria</taxon>
        <taxon>Pseudomonadati</taxon>
        <taxon>Pseudomonadota</taxon>
        <taxon>Gammaproteobacteria</taxon>
        <taxon>Alteromonadales</taxon>
        <taxon>Idiomarinaceae</taxon>
        <taxon>Idiomarina</taxon>
    </lineage>
</organism>
<feature type="domain" description="Flagellin N-terminal" evidence="7">
    <location>
        <begin position="3"/>
        <end position="139"/>
    </location>
</feature>
<dbReference type="PANTHER" id="PTHR42792">
    <property type="entry name" value="FLAGELLIN"/>
    <property type="match status" value="1"/>
</dbReference>
<evidence type="ECO:0000313" key="10">
    <source>
        <dbReference type="Proteomes" id="UP000016543"/>
    </source>
</evidence>
<keyword evidence="5" id="KW-0975">Bacterial flagellum</keyword>
<reference evidence="9 10" key="1">
    <citation type="submission" date="2006-01" db="EMBL/GenBank/DDBJ databases">
        <authorList>
            <person name="Brettar I."/>
            <person name="Hofle M."/>
            <person name="Ferriera S."/>
            <person name="Johnson J."/>
            <person name="Kravitz S."/>
            <person name="Halpern A."/>
            <person name="Remington K."/>
            <person name="Beeson K."/>
            <person name="Tran B."/>
            <person name="Rogers Y.-H."/>
            <person name="Friedman R."/>
            <person name="Venter J.C."/>
        </authorList>
    </citation>
    <scope>NUCLEOTIDE SEQUENCE [LARGE SCALE GENOMIC DNA]</scope>
    <source>
        <strain evidence="9 10">OS145</strain>
    </source>
</reference>
<sequence>MRISTNLMFQRGLDSLQRSESALYKVQQQLTRQTKILSPSDDPIANSQVMNLNNALAQNEQFMRNSTSLEANLRQSEANLDGVNSGLQRARELAVGVVNGSYSADDRKAVAKELRAIEKQLVDQANARDAQGEYMFAGFQSRKEPMQYNASTQSYQYVSDQGARNIQLTPNLKLAANEPGSKPFANVSQRVDINVESGQNLVGELRVSNREQFTDFTEQQQSNGNPRDFNISFDGAGNYSIDDTSGNNLASGAITDGKISFNGMDITLAEDASPSASDTIQISNGEPIGRNPITLVSDLAAALEGKGTNGQWEDEASWALDDLNKAMDNVVGTQADIGARMNVMESARTQLRDADVVNQTARAELADVDYNEAVTELVKNETLYQASQQVFSRINQLSLFDYVQ</sequence>
<dbReference type="Proteomes" id="UP000016543">
    <property type="component" value="Unassembled WGS sequence"/>
</dbReference>
<keyword evidence="9" id="KW-0282">Flagellum</keyword>
<accession>A0ABM9WLJ7</accession>
<protein>
    <submittedName>
        <fullName evidence="9">Flagellin</fullName>
    </submittedName>
</protein>
<dbReference type="SUPFAM" id="SSF64518">
    <property type="entry name" value="Phase 1 flagellin"/>
    <property type="match status" value="1"/>
</dbReference>
<proteinExistence type="inferred from homology"/>
<feature type="domain" description="Flagellin C-terminal" evidence="8">
    <location>
        <begin position="322"/>
        <end position="402"/>
    </location>
</feature>
<evidence type="ECO:0000259" key="8">
    <source>
        <dbReference type="Pfam" id="PF00700"/>
    </source>
</evidence>
<comment type="subcellular location">
    <subcellularLocation>
        <location evidence="1">Bacterial flagellum</location>
    </subcellularLocation>
    <subcellularLocation>
        <location evidence="2">Secreted</location>
    </subcellularLocation>
</comment>
<evidence type="ECO:0000256" key="1">
    <source>
        <dbReference type="ARBA" id="ARBA00004365"/>
    </source>
</evidence>
<evidence type="ECO:0000259" key="7">
    <source>
        <dbReference type="Pfam" id="PF00669"/>
    </source>
</evidence>
<dbReference type="NCBIfam" id="TIGR02550">
    <property type="entry name" value="flagell_flgL"/>
    <property type="match status" value="1"/>
</dbReference>
<dbReference type="Gene3D" id="1.20.1330.10">
    <property type="entry name" value="f41 fragment of flagellin, N-terminal domain"/>
    <property type="match status" value="1"/>
</dbReference>
<evidence type="ECO:0000256" key="6">
    <source>
        <dbReference type="SAM" id="Coils"/>
    </source>
</evidence>
<evidence type="ECO:0000256" key="3">
    <source>
        <dbReference type="ARBA" id="ARBA00005709"/>
    </source>
</evidence>
<keyword evidence="9" id="KW-0969">Cilium</keyword>
<dbReference type="PANTHER" id="PTHR42792:SF1">
    <property type="entry name" value="FLAGELLAR HOOK-ASSOCIATED PROTEIN 3"/>
    <property type="match status" value="1"/>
</dbReference>
<evidence type="ECO:0000256" key="4">
    <source>
        <dbReference type="ARBA" id="ARBA00022525"/>
    </source>
</evidence>
<dbReference type="Pfam" id="PF00700">
    <property type="entry name" value="Flagellin_C"/>
    <property type="match status" value="1"/>
</dbReference>
<gene>
    <name evidence="9" type="ORF">OS145_11032</name>
</gene>
<dbReference type="Pfam" id="PF00669">
    <property type="entry name" value="Flagellin_N"/>
    <property type="match status" value="1"/>
</dbReference>
<evidence type="ECO:0000256" key="2">
    <source>
        <dbReference type="ARBA" id="ARBA00004613"/>
    </source>
</evidence>